<proteinExistence type="predicted"/>
<dbReference type="InterPro" id="IPR027370">
    <property type="entry name" value="Znf-RING_euk"/>
</dbReference>
<evidence type="ECO:0000256" key="3">
    <source>
        <dbReference type="ARBA" id="ARBA00022833"/>
    </source>
</evidence>
<reference evidence="6" key="1">
    <citation type="submission" date="2022-07" db="EMBL/GenBank/DDBJ databases">
        <title>Genome Sequence of Agrocybe chaxingu.</title>
        <authorList>
            <person name="Buettner E."/>
        </authorList>
    </citation>
    <scope>NUCLEOTIDE SEQUENCE</scope>
    <source>
        <strain evidence="6">MP-N11</strain>
    </source>
</reference>
<dbReference type="PROSITE" id="PS00518">
    <property type="entry name" value="ZF_RING_1"/>
    <property type="match status" value="1"/>
</dbReference>
<protein>
    <recommendedName>
        <fullName evidence="5">Zinc finger RING-type eukaryotic domain-containing protein</fullName>
    </recommendedName>
</protein>
<keyword evidence="2" id="KW-0863">Zinc-finger</keyword>
<sequence length="247" mass="27603">MCNLSTPTQRKMRSATTNRLADVVWAASLPAKRRSAVDHSNPSSSPLVTRTYQRRKKTLRSDLPGTEHSGTVGSHPKESEDSSNGSLPPWRDAWWNWIKGRIDSALSADDPVYIAESTQIGDAFVDNDSVLAEEVKSLEATITQICFRYLEVPYTTVCGHTFCGQCLKHSFTTHLKASIQHFRAHHLIVQQLPVPTSKVSRDWLVRSIRKKDVDPAPFFAHPCPSCRTAINTPPVLSFHLRSLVTCL</sequence>
<keyword evidence="7" id="KW-1185">Reference proteome</keyword>
<evidence type="ECO:0000259" key="5">
    <source>
        <dbReference type="Pfam" id="PF13445"/>
    </source>
</evidence>
<feature type="domain" description="Zinc finger RING-type eukaryotic" evidence="5">
    <location>
        <begin position="144"/>
        <end position="169"/>
    </location>
</feature>
<feature type="compositionally biased region" description="Polar residues" evidence="4">
    <location>
        <begin position="38"/>
        <end position="51"/>
    </location>
</feature>
<organism evidence="6 7">
    <name type="scientific">Agrocybe chaxingu</name>
    <dbReference type="NCBI Taxonomy" id="84603"/>
    <lineage>
        <taxon>Eukaryota</taxon>
        <taxon>Fungi</taxon>
        <taxon>Dikarya</taxon>
        <taxon>Basidiomycota</taxon>
        <taxon>Agaricomycotina</taxon>
        <taxon>Agaricomycetes</taxon>
        <taxon>Agaricomycetidae</taxon>
        <taxon>Agaricales</taxon>
        <taxon>Agaricineae</taxon>
        <taxon>Strophariaceae</taxon>
        <taxon>Agrocybe</taxon>
    </lineage>
</organism>
<name>A0A9W8JZX2_9AGAR</name>
<evidence type="ECO:0000256" key="1">
    <source>
        <dbReference type="ARBA" id="ARBA00022723"/>
    </source>
</evidence>
<dbReference type="InterPro" id="IPR017907">
    <property type="entry name" value="Znf_RING_CS"/>
</dbReference>
<dbReference type="Gene3D" id="3.30.40.10">
    <property type="entry name" value="Zinc/RING finger domain, C3HC4 (zinc finger)"/>
    <property type="match status" value="1"/>
</dbReference>
<dbReference type="SUPFAM" id="SSF57850">
    <property type="entry name" value="RING/U-box"/>
    <property type="match status" value="1"/>
</dbReference>
<dbReference type="Proteomes" id="UP001148786">
    <property type="component" value="Unassembled WGS sequence"/>
</dbReference>
<keyword evidence="3" id="KW-0862">Zinc</keyword>
<evidence type="ECO:0000313" key="6">
    <source>
        <dbReference type="EMBL" id="KAJ3501136.1"/>
    </source>
</evidence>
<evidence type="ECO:0000256" key="4">
    <source>
        <dbReference type="SAM" id="MobiDB-lite"/>
    </source>
</evidence>
<feature type="region of interest" description="Disordered" evidence="4">
    <location>
        <begin position="31"/>
        <end position="86"/>
    </location>
</feature>
<dbReference type="Pfam" id="PF13445">
    <property type="entry name" value="zf-RING_UBOX"/>
    <property type="match status" value="1"/>
</dbReference>
<dbReference type="AlphaFoldDB" id="A0A9W8JZX2"/>
<gene>
    <name evidence="6" type="ORF">NLJ89_g9478</name>
</gene>
<comment type="caution">
    <text evidence="6">The sequence shown here is derived from an EMBL/GenBank/DDBJ whole genome shotgun (WGS) entry which is preliminary data.</text>
</comment>
<evidence type="ECO:0000313" key="7">
    <source>
        <dbReference type="Proteomes" id="UP001148786"/>
    </source>
</evidence>
<dbReference type="EMBL" id="JANKHO010001483">
    <property type="protein sequence ID" value="KAJ3501136.1"/>
    <property type="molecule type" value="Genomic_DNA"/>
</dbReference>
<accession>A0A9W8JZX2</accession>
<dbReference type="GO" id="GO:0008270">
    <property type="term" value="F:zinc ion binding"/>
    <property type="evidence" value="ECO:0007669"/>
    <property type="project" value="UniProtKB-KW"/>
</dbReference>
<evidence type="ECO:0000256" key="2">
    <source>
        <dbReference type="ARBA" id="ARBA00022771"/>
    </source>
</evidence>
<dbReference type="OrthoDB" id="2138426at2759"/>
<keyword evidence="1" id="KW-0479">Metal-binding</keyword>
<dbReference type="InterPro" id="IPR013083">
    <property type="entry name" value="Znf_RING/FYVE/PHD"/>
</dbReference>